<evidence type="ECO:0000259" key="2">
    <source>
        <dbReference type="Pfam" id="PF20684"/>
    </source>
</evidence>
<keyword evidence="1" id="KW-1133">Transmembrane helix</keyword>
<gene>
    <name evidence="3" type="ORF">CBYS24578_00009800</name>
</gene>
<accession>A0A9N9UXS1</accession>
<protein>
    <recommendedName>
        <fullName evidence="2">Rhodopsin domain-containing protein</fullName>
    </recommendedName>
</protein>
<sequence>MGPMMTLSIVNIVIDMTILFIPVKVILPLRVPLRQNISLIIISAAGGFVCAAAMERTILMPRLLTAVDYS</sequence>
<dbReference type="Proteomes" id="UP000754883">
    <property type="component" value="Unassembled WGS sequence"/>
</dbReference>
<feature type="domain" description="Rhodopsin" evidence="2">
    <location>
        <begin position="5"/>
        <end position="65"/>
    </location>
</feature>
<name>A0A9N9UXS1_9HYPO</name>
<dbReference type="InterPro" id="IPR049326">
    <property type="entry name" value="Rhodopsin_dom_fungi"/>
</dbReference>
<dbReference type="OrthoDB" id="4525788at2759"/>
<evidence type="ECO:0000313" key="3">
    <source>
        <dbReference type="EMBL" id="CAH0003772.1"/>
    </source>
</evidence>
<reference evidence="4" key="1">
    <citation type="submission" date="2019-06" db="EMBL/GenBank/DDBJ databases">
        <authorList>
            <person name="Broberg M."/>
        </authorList>
    </citation>
    <scope>NUCLEOTIDE SEQUENCE [LARGE SCALE GENOMIC DNA]</scope>
</reference>
<comment type="caution">
    <text evidence="3">The sequence shown here is derived from an EMBL/GenBank/DDBJ whole genome shotgun (WGS) entry which is preliminary data.</text>
</comment>
<feature type="transmembrane region" description="Helical" evidence="1">
    <location>
        <begin position="12"/>
        <end position="31"/>
    </location>
</feature>
<evidence type="ECO:0000256" key="1">
    <source>
        <dbReference type="SAM" id="Phobius"/>
    </source>
</evidence>
<proteinExistence type="predicted"/>
<dbReference type="EMBL" id="CABFNO020001565">
    <property type="protein sequence ID" value="CAH0003772.1"/>
    <property type="molecule type" value="Genomic_DNA"/>
</dbReference>
<feature type="transmembrane region" description="Helical" evidence="1">
    <location>
        <begin position="37"/>
        <end position="54"/>
    </location>
</feature>
<dbReference type="AlphaFoldDB" id="A0A9N9UXS1"/>
<dbReference type="Pfam" id="PF20684">
    <property type="entry name" value="Fung_rhodopsin"/>
    <property type="match status" value="1"/>
</dbReference>
<reference evidence="3 4" key="2">
    <citation type="submission" date="2021-10" db="EMBL/GenBank/DDBJ databases">
        <authorList>
            <person name="Piombo E."/>
        </authorList>
    </citation>
    <scope>NUCLEOTIDE SEQUENCE [LARGE SCALE GENOMIC DNA]</scope>
</reference>
<keyword evidence="1" id="KW-0472">Membrane</keyword>
<keyword evidence="1" id="KW-0812">Transmembrane</keyword>
<keyword evidence="4" id="KW-1185">Reference proteome</keyword>
<evidence type="ECO:0000313" key="4">
    <source>
        <dbReference type="Proteomes" id="UP000754883"/>
    </source>
</evidence>
<organism evidence="3 4">
    <name type="scientific">Clonostachys byssicola</name>
    <dbReference type="NCBI Taxonomy" id="160290"/>
    <lineage>
        <taxon>Eukaryota</taxon>
        <taxon>Fungi</taxon>
        <taxon>Dikarya</taxon>
        <taxon>Ascomycota</taxon>
        <taxon>Pezizomycotina</taxon>
        <taxon>Sordariomycetes</taxon>
        <taxon>Hypocreomycetidae</taxon>
        <taxon>Hypocreales</taxon>
        <taxon>Bionectriaceae</taxon>
        <taxon>Clonostachys</taxon>
    </lineage>
</organism>